<sequence>MAPPKLIPEASLTQKAAIEMATEYIGYWAHDKWESEYPFPKPEKKGFSGLDRFLIRLAHIENNIAECEEHRRQSICRLCNKDNGSREYVLDMSSKIIRWPEGYSHYLAEHNIHPATEFYHLINRLYSKQTKPDYDRSGRKKNKNNWKQERAHKYCT</sequence>
<reference evidence="2" key="1">
    <citation type="journal article" date="2019" name="MBio">
        <title>Virus Genomes from Deep Sea Sediments Expand the Ocean Megavirome and Support Independent Origins of Viral Gigantism.</title>
        <authorList>
            <person name="Backstrom D."/>
            <person name="Yutin N."/>
            <person name="Jorgensen S.L."/>
            <person name="Dharamshi J."/>
            <person name="Homa F."/>
            <person name="Zaremba-Niedwiedzka K."/>
            <person name="Spang A."/>
            <person name="Wolf Y.I."/>
            <person name="Koonin E.V."/>
            <person name="Ettema T.J."/>
        </authorList>
    </citation>
    <scope>NUCLEOTIDE SEQUENCE</scope>
</reference>
<name>A0A481Z0F2_9VIRU</name>
<protein>
    <submittedName>
        <fullName evidence="2">Uncharacterized protein</fullName>
    </submittedName>
</protein>
<proteinExistence type="predicted"/>
<feature type="region of interest" description="Disordered" evidence="1">
    <location>
        <begin position="131"/>
        <end position="156"/>
    </location>
</feature>
<gene>
    <name evidence="2" type="ORF">LCMAC202_06260</name>
</gene>
<accession>A0A481Z0F2</accession>
<evidence type="ECO:0000256" key="1">
    <source>
        <dbReference type="SAM" id="MobiDB-lite"/>
    </source>
</evidence>
<organism evidence="2">
    <name type="scientific">Marseillevirus LCMAC202</name>
    <dbReference type="NCBI Taxonomy" id="2506606"/>
    <lineage>
        <taxon>Viruses</taxon>
        <taxon>Varidnaviria</taxon>
        <taxon>Bamfordvirae</taxon>
        <taxon>Nucleocytoviricota</taxon>
        <taxon>Megaviricetes</taxon>
        <taxon>Pimascovirales</taxon>
        <taxon>Pimascovirales incertae sedis</taxon>
        <taxon>Marseilleviridae</taxon>
    </lineage>
</organism>
<feature type="compositionally biased region" description="Basic and acidic residues" evidence="1">
    <location>
        <begin position="146"/>
        <end position="156"/>
    </location>
</feature>
<evidence type="ECO:0000313" key="2">
    <source>
        <dbReference type="EMBL" id="QBK88264.1"/>
    </source>
</evidence>
<dbReference type="EMBL" id="MK500382">
    <property type="protein sequence ID" value="QBK88264.1"/>
    <property type="molecule type" value="Genomic_DNA"/>
</dbReference>